<dbReference type="Proteomes" id="UP000031014">
    <property type="component" value="Unassembled WGS sequence"/>
</dbReference>
<dbReference type="STRING" id="1321606.SAMD00020551_1525"/>
<dbReference type="EMBL" id="BASE01000031">
    <property type="protein sequence ID" value="GAM13383.1"/>
    <property type="molecule type" value="Genomic_DNA"/>
</dbReference>
<evidence type="ECO:0000313" key="3">
    <source>
        <dbReference type="Proteomes" id="UP000031014"/>
    </source>
</evidence>
<protein>
    <submittedName>
        <fullName evidence="2">Tellurite resistance protein tehB</fullName>
    </submittedName>
</protein>
<dbReference type="InterPro" id="IPR015985">
    <property type="entry name" value="TehB-like_dom"/>
</dbReference>
<comment type="caution">
    <text evidence="2">The sequence shown here is derived from an EMBL/GenBank/DDBJ whole genome shotgun (WGS) entry which is preliminary data.</text>
</comment>
<feature type="domain" description="Tellurite resistance methyltransferase TehB-like" evidence="1">
    <location>
        <begin position="20"/>
        <end position="164"/>
    </location>
</feature>
<keyword evidence="3" id="KW-1185">Reference proteome</keyword>
<gene>
    <name evidence="2" type="ORF">SAMD00020551_1525</name>
</gene>
<sequence length="179" mass="20547">MDKLTNQASPEPNKRLLQMASYLNGGTAIDLASGLGGNSFFLAELGYDMTAIDISDIAINYVQEQAAKRGLNITTKVADLTKERTDLTTRKYDLAVMTYYLERSLFPLVKQVIKDDGYLFFETFYKQKAAANEHISNQFKLESNELIKEFREWKILFFEENEQEGRQTIFCKKIRESIG</sequence>
<proteinExistence type="predicted"/>
<dbReference type="RefSeq" id="WP_156972625.1">
    <property type="nucleotide sequence ID" value="NZ_BASE01000031.1"/>
</dbReference>
<dbReference type="SUPFAM" id="SSF53335">
    <property type="entry name" value="S-adenosyl-L-methionine-dependent methyltransferases"/>
    <property type="match status" value="1"/>
</dbReference>
<reference evidence="2 3" key="1">
    <citation type="submission" date="2013-06" db="EMBL/GenBank/DDBJ databases">
        <title>Whole genome shotgun sequence of Bacillus selenatarsenatis SF-1.</title>
        <authorList>
            <person name="Kuroda M."/>
            <person name="Sei K."/>
            <person name="Yamashita M."/>
            <person name="Ike M."/>
        </authorList>
    </citation>
    <scope>NUCLEOTIDE SEQUENCE [LARGE SCALE GENOMIC DNA]</scope>
    <source>
        <strain evidence="2 3">SF-1</strain>
    </source>
</reference>
<name>A0A0A8X0F6_MESS1</name>
<dbReference type="CDD" id="cd02440">
    <property type="entry name" value="AdoMet_MTases"/>
    <property type="match status" value="1"/>
</dbReference>
<dbReference type="InterPro" id="IPR029063">
    <property type="entry name" value="SAM-dependent_MTases_sf"/>
</dbReference>
<organism evidence="2 3">
    <name type="scientific">Mesobacillus selenatarsenatis (strain DSM 18680 / JCM 14380 / FERM P-15431 / SF-1)</name>
    <dbReference type="NCBI Taxonomy" id="1321606"/>
    <lineage>
        <taxon>Bacteria</taxon>
        <taxon>Bacillati</taxon>
        <taxon>Bacillota</taxon>
        <taxon>Bacilli</taxon>
        <taxon>Bacillales</taxon>
        <taxon>Bacillaceae</taxon>
        <taxon>Mesobacillus</taxon>
    </lineage>
</organism>
<dbReference type="Pfam" id="PF03848">
    <property type="entry name" value="TehB"/>
    <property type="match status" value="1"/>
</dbReference>
<dbReference type="Gene3D" id="3.40.50.150">
    <property type="entry name" value="Vaccinia Virus protein VP39"/>
    <property type="match status" value="1"/>
</dbReference>
<accession>A0A0A8X0F6</accession>
<evidence type="ECO:0000259" key="1">
    <source>
        <dbReference type="Pfam" id="PF03848"/>
    </source>
</evidence>
<dbReference type="AlphaFoldDB" id="A0A0A8X0F6"/>
<evidence type="ECO:0000313" key="2">
    <source>
        <dbReference type="EMBL" id="GAM13383.1"/>
    </source>
</evidence>
<dbReference type="OrthoDB" id="9804312at2"/>